<dbReference type="Pfam" id="PF00359">
    <property type="entry name" value="PTS_EIIA_2"/>
    <property type="match status" value="1"/>
</dbReference>
<evidence type="ECO:0000313" key="9">
    <source>
        <dbReference type="Proteomes" id="UP000244896"/>
    </source>
</evidence>
<dbReference type="InterPro" id="IPR050338">
    <property type="entry name" value="DisA"/>
</dbReference>
<keyword evidence="2" id="KW-0808">Transferase</keyword>
<organism evidence="8 9">
    <name type="scientific">Ereboglobus luteus</name>
    <dbReference type="NCBI Taxonomy" id="1796921"/>
    <lineage>
        <taxon>Bacteria</taxon>
        <taxon>Pseudomonadati</taxon>
        <taxon>Verrucomicrobiota</taxon>
        <taxon>Opitutia</taxon>
        <taxon>Opitutales</taxon>
        <taxon>Opitutaceae</taxon>
        <taxon>Ereboglobus</taxon>
    </lineage>
</organism>
<dbReference type="PANTHER" id="PTHR34185:SF1">
    <property type="entry name" value="DIADENYLATE CYCLASE"/>
    <property type="match status" value="1"/>
</dbReference>
<evidence type="ECO:0000259" key="6">
    <source>
        <dbReference type="PROSITE" id="PS51094"/>
    </source>
</evidence>
<protein>
    <recommendedName>
        <fullName evidence="10">DAC domain-containing protein</fullName>
    </recommendedName>
</protein>
<name>A0A2U8E5K3_9BACT</name>
<dbReference type="InterPro" id="IPR003390">
    <property type="entry name" value="DNA_integrity_scan_DisA_N"/>
</dbReference>
<dbReference type="EMBL" id="CP023004">
    <property type="protein sequence ID" value="AWI10127.1"/>
    <property type="molecule type" value="Genomic_DNA"/>
</dbReference>
<dbReference type="SUPFAM" id="SSF55804">
    <property type="entry name" value="Phoshotransferase/anion transport protein"/>
    <property type="match status" value="1"/>
</dbReference>
<evidence type="ECO:0000256" key="5">
    <source>
        <dbReference type="ARBA" id="ARBA00022840"/>
    </source>
</evidence>
<dbReference type="PANTHER" id="PTHR34185">
    <property type="entry name" value="DIADENYLATE CYCLASE"/>
    <property type="match status" value="1"/>
</dbReference>
<proteinExistence type="inferred from homology"/>
<dbReference type="PROSITE" id="PS51794">
    <property type="entry name" value="DAC"/>
    <property type="match status" value="1"/>
</dbReference>
<dbReference type="PROSITE" id="PS51094">
    <property type="entry name" value="PTS_EIIA_TYPE_2"/>
    <property type="match status" value="1"/>
</dbReference>
<evidence type="ECO:0000256" key="3">
    <source>
        <dbReference type="ARBA" id="ARBA00022695"/>
    </source>
</evidence>
<gene>
    <name evidence="8" type="ORF">CKA38_13440</name>
</gene>
<keyword evidence="9" id="KW-1185">Reference proteome</keyword>
<dbReference type="Pfam" id="PF21755">
    <property type="entry name" value="DacZ_P"/>
    <property type="match status" value="1"/>
</dbReference>
<comment type="catalytic activity">
    <reaction evidence="1">
        <text>2 ATP = 3',3'-c-di-AMP + 2 diphosphate</text>
        <dbReference type="Rhea" id="RHEA:35655"/>
        <dbReference type="ChEBI" id="CHEBI:30616"/>
        <dbReference type="ChEBI" id="CHEBI:33019"/>
        <dbReference type="ChEBI" id="CHEBI:71500"/>
        <dbReference type="EC" id="2.7.7.85"/>
    </reaction>
</comment>
<dbReference type="InterPro" id="IPR036888">
    <property type="entry name" value="DNA_integrity_DisA_N_sf"/>
</dbReference>
<evidence type="ECO:0008006" key="10">
    <source>
        <dbReference type="Google" id="ProtNLM"/>
    </source>
</evidence>
<dbReference type="GO" id="GO:0004016">
    <property type="term" value="F:adenylate cyclase activity"/>
    <property type="evidence" value="ECO:0007669"/>
    <property type="project" value="TreeGrafter"/>
</dbReference>
<dbReference type="GO" id="GO:0106408">
    <property type="term" value="F:diadenylate cyclase activity"/>
    <property type="evidence" value="ECO:0007669"/>
    <property type="project" value="UniProtKB-EC"/>
</dbReference>
<dbReference type="InterPro" id="IPR048544">
    <property type="entry name" value="DacZ_P"/>
</dbReference>
<feature type="domain" description="DAC" evidence="7">
    <location>
        <begin position="289"/>
        <end position="447"/>
    </location>
</feature>
<reference evidence="8 9" key="1">
    <citation type="journal article" date="2018" name="Syst. Appl. Microbiol.">
        <title>Ereboglobus luteus gen. nov. sp. nov. from cockroach guts, and new insights into the oxygen relationship of the genera Opitutus and Didymococcus (Verrucomicrobia: Opitutaceae).</title>
        <authorList>
            <person name="Tegtmeier D."/>
            <person name="Belitz A."/>
            <person name="Radek R."/>
            <person name="Heimerl T."/>
            <person name="Brune A."/>
        </authorList>
    </citation>
    <scope>NUCLEOTIDE SEQUENCE [LARGE SCALE GENOMIC DNA]</scope>
    <source>
        <strain evidence="8 9">Ho45</strain>
    </source>
</reference>
<dbReference type="HAMAP" id="MF_00840">
    <property type="entry name" value="DacZ"/>
    <property type="match status" value="1"/>
</dbReference>
<dbReference type="Gene3D" id="3.40.1700.10">
    <property type="entry name" value="DNA integrity scanning protein, DisA, N-terminal domain"/>
    <property type="match status" value="1"/>
</dbReference>
<evidence type="ECO:0000259" key="7">
    <source>
        <dbReference type="PROSITE" id="PS51794"/>
    </source>
</evidence>
<evidence type="ECO:0000313" key="8">
    <source>
        <dbReference type="EMBL" id="AWI10127.1"/>
    </source>
</evidence>
<keyword evidence="4" id="KW-0547">Nucleotide-binding</keyword>
<dbReference type="Pfam" id="PF02457">
    <property type="entry name" value="DAC"/>
    <property type="match status" value="1"/>
</dbReference>
<dbReference type="InterPro" id="IPR014499">
    <property type="entry name" value="DAC_DacZ"/>
</dbReference>
<evidence type="ECO:0000256" key="4">
    <source>
        <dbReference type="ARBA" id="ARBA00022741"/>
    </source>
</evidence>
<feature type="domain" description="PTS EIIA type-2" evidence="6">
    <location>
        <begin position="4"/>
        <end position="150"/>
    </location>
</feature>
<dbReference type="Gene3D" id="3.40.930.10">
    <property type="entry name" value="Mannitol-specific EII, Chain A"/>
    <property type="match status" value="1"/>
</dbReference>
<evidence type="ECO:0000256" key="1">
    <source>
        <dbReference type="ARBA" id="ARBA00000877"/>
    </source>
</evidence>
<dbReference type="GO" id="GO:0005524">
    <property type="term" value="F:ATP binding"/>
    <property type="evidence" value="ECO:0007669"/>
    <property type="project" value="UniProtKB-KW"/>
</dbReference>
<dbReference type="InterPro" id="IPR016152">
    <property type="entry name" value="PTrfase/Anion_transptr"/>
</dbReference>
<sequence>MRLEKIIARSRIVELGSPDITSALEELLEVSINRFPNLKQDVLLKGLLQRESTMTTYLGNGVALPHVRVKLGGERRYILAVGRSVAGIRHDGTKADEAINLIFMLLADDRARDYLQVLAALARIIDDADFVKTLLTAPKLDDVYERLYSAFGGMTARPVQVQQNSMNRTMIAEAERVAKGTACGMIMVFGDTFNSGVELGHWSSKIKSLLVTRNLVDSSQAQGKFAEVIQVRSFSSQRLAQLRSAIVVGLTRGIISFDDRICCLAGLTGNNQFDTIVVVDVGREFQTLLTQNTDLLPDDVKPEVFERVIAVASELAIEGREGKPVGSLFVLGDNAHVEKLTKPLVLNPFYGYKEEDRNILNPFMDETIKEFSSIDGAFVIRGDGVVISAGSLIQAADSHALPGGLGARHSAAAAISVATNCISIAISSSTGQVTLFRRGVMLTLMEKGKMAKV</sequence>
<keyword evidence="5" id="KW-0067">ATP-binding</keyword>
<dbReference type="SUPFAM" id="SSF143597">
    <property type="entry name" value="YojJ-like"/>
    <property type="match status" value="1"/>
</dbReference>
<dbReference type="AlphaFoldDB" id="A0A2U8E5K3"/>
<dbReference type="Proteomes" id="UP000244896">
    <property type="component" value="Chromosome"/>
</dbReference>
<dbReference type="KEGG" id="elut:CKA38_13440"/>
<dbReference type="RefSeq" id="WP_108825977.1">
    <property type="nucleotide sequence ID" value="NZ_CP023004.1"/>
</dbReference>
<dbReference type="OrthoDB" id="95460at2"/>
<accession>A0A2U8E5K3</accession>
<evidence type="ECO:0000256" key="2">
    <source>
        <dbReference type="ARBA" id="ARBA00022679"/>
    </source>
</evidence>
<dbReference type="InterPro" id="IPR002178">
    <property type="entry name" value="PTS_EIIA_type-2_dom"/>
</dbReference>
<keyword evidence="3" id="KW-0548">Nucleotidyltransferase</keyword>